<protein>
    <submittedName>
        <fullName evidence="1">Uncharacterized protein</fullName>
    </submittedName>
</protein>
<reference evidence="1 2" key="1">
    <citation type="journal article" date="2015" name="Nature">
        <title>rRNA introns, odd ribosomes, and small enigmatic genomes across a large radiation of phyla.</title>
        <authorList>
            <person name="Brown C.T."/>
            <person name="Hug L.A."/>
            <person name="Thomas B.C."/>
            <person name="Sharon I."/>
            <person name="Castelle C.J."/>
            <person name="Singh A."/>
            <person name="Wilkins M.J."/>
            <person name="Williams K.H."/>
            <person name="Banfield J.F."/>
        </authorList>
    </citation>
    <scope>NUCLEOTIDE SEQUENCE [LARGE SCALE GENOMIC DNA]</scope>
</reference>
<comment type="caution">
    <text evidence="1">The sequence shown here is derived from an EMBL/GenBank/DDBJ whole genome shotgun (WGS) entry which is preliminary data.</text>
</comment>
<organism evidence="1 2">
    <name type="scientific">Berkelbacteria bacterium GW2011_GWA2_38_9</name>
    <dbReference type="NCBI Taxonomy" id="1618334"/>
    <lineage>
        <taxon>Bacteria</taxon>
        <taxon>Candidatus Berkelbacteria</taxon>
    </lineage>
</organism>
<dbReference type="AlphaFoldDB" id="A0A0G0LQV2"/>
<evidence type="ECO:0000313" key="2">
    <source>
        <dbReference type="Proteomes" id="UP000033934"/>
    </source>
</evidence>
<accession>A0A0G0LQV2</accession>
<proteinExistence type="predicted"/>
<evidence type="ECO:0000313" key="1">
    <source>
        <dbReference type="EMBL" id="KKQ90360.1"/>
    </source>
</evidence>
<name>A0A0G0LQV2_9BACT</name>
<dbReference type="EMBL" id="LBVO01000007">
    <property type="protein sequence ID" value="KKQ90360.1"/>
    <property type="molecule type" value="Genomic_DNA"/>
</dbReference>
<sequence>MLELARLRSISCNILNLRNLQIDITAAGKYTGRGGGIGRRAGLKIQ</sequence>
<gene>
    <name evidence="1" type="ORF">UT11_C0007G0002</name>
</gene>
<dbReference type="Proteomes" id="UP000033934">
    <property type="component" value="Unassembled WGS sequence"/>
</dbReference>